<dbReference type="GO" id="GO:0004691">
    <property type="term" value="F:cAMP-dependent protein kinase activity"/>
    <property type="evidence" value="ECO:0007669"/>
    <property type="project" value="TreeGrafter"/>
</dbReference>
<dbReference type="FunFam" id="3.30.200.20:FF:000042">
    <property type="entry name" value="Aurora kinase A"/>
    <property type="match status" value="1"/>
</dbReference>
<keyword evidence="4 12" id="KW-0418">Kinase</keyword>
<evidence type="ECO:0000256" key="6">
    <source>
        <dbReference type="PROSITE-ProRule" id="PRU10141"/>
    </source>
</evidence>
<keyword evidence="3 6" id="KW-0547">Nucleotide-binding</keyword>
<feature type="transmembrane region" description="Helical" evidence="9">
    <location>
        <begin position="21"/>
        <end position="47"/>
    </location>
</feature>
<feature type="domain" description="AGC-kinase C-terminal" evidence="11">
    <location>
        <begin position="344"/>
        <end position="398"/>
    </location>
</feature>
<dbReference type="AlphaFoldDB" id="C9ZYT4"/>
<gene>
    <name evidence="12" type="ORF">TbgDal_IX6590</name>
</gene>
<dbReference type="SMART" id="SM00220">
    <property type="entry name" value="S_TKc"/>
    <property type="match status" value="1"/>
</dbReference>
<dbReference type="SUPFAM" id="SSF56112">
    <property type="entry name" value="Protein kinase-like (PK-like)"/>
    <property type="match status" value="1"/>
</dbReference>
<dbReference type="GO" id="GO:0009653">
    <property type="term" value="P:anatomical structure morphogenesis"/>
    <property type="evidence" value="ECO:0007669"/>
    <property type="project" value="UniProtKB-ARBA"/>
</dbReference>
<feature type="domain" description="Protein kinase" evidence="10">
    <location>
        <begin position="89"/>
        <end position="343"/>
    </location>
</feature>
<dbReference type="EMBL" id="FN554972">
    <property type="protein sequence ID" value="CBH14583.1"/>
    <property type="molecule type" value="Genomic_DNA"/>
</dbReference>
<evidence type="ECO:0000313" key="12">
    <source>
        <dbReference type="EMBL" id="CBH14583.1"/>
    </source>
</evidence>
<keyword evidence="9" id="KW-0472">Membrane</keyword>
<evidence type="ECO:0000256" key="1">
    <source>
        <dbReference type="ARBA" id="ARBA00022527"/>
    </source>
</evidence>
<dbReference type="GO" id="GO:0005524">
    <property type="term" value="F:ATP binding"/>
    <property type="evidence" value="ECO:0007669"/>
    <property type="project" value="UniProtKB-UniRule"/>
</dbReference>
<dbReference type="PROSITE" id="PS00108">
    <property type="entry name" value="PROTEIN_KINASE_ST"/>
    <property type="match status" value="1"/>
</dbReference>
<dbReference type="FunFam" id="1.10.510.10:FF:000005">
    <property type="entry name" value="cAMP-dependent protein kinase catalytic subunit alpha"/>
    <property type="match status" value="1"/>
</dbReference>
<dbReference type="GO" id="GO:0005952">
    <property type="term" value="C:cAMP-dependent protein kinase complex"/>
    <property type="evidence" value="ECO:0007669"/>
    <property type="project" value="TreeGrafter"/>
</dbReference>
<dbReference type="PROSITE" id="PS00107">
    <property type="entry name" value="PROTEIN_KINASE_ATP"/>
    <property type="match status" value="1"/>
</dbReference>
<evidence type="ECO:0000256" key="2">
    <source>
        <dbReference type="ARBA" id="ARBA00022679"/>
    </source>
</evidence>
<reference evidence="13" key="1">
    <citation type="journal article" date="2010" name="PLoS Negl. Trop. Dis.">
        <title>The genome sequence of Trypanosoma brucei gambiense, causative agent of chronic human african trypanosomiasis.</title>
        <authorList>
            <person name="Jackson A.P."/>
            <person name="Sanders M."/>
            <person name="Berry A."/>
            <person name="McQuillan J."/>
            <person name="Aslett M.A."/>
            <person name="Quail M.A."/>
            <person name="Chukualim B."/>
            <person name="Capewell P."/>
            <person name="MacLeod A."/>
            <person name="Melville S.E."/>
            <person name="Gibson W."/>
            <person name="Barry J.D."/>
            <person name="Berriman M."/>
            <person name="Hertz-Fowler C."/>
        </authorList>
    </citation>
    <scope>NUCLEOTIDE SEQUENCE [LARGE SCALE GENOMIC DNA]</scope>
    <source>
        <strain evidence="13">MHOM/CI/86/DAL972</strain>
    </source>
</reference>
<feature type="binding site" evidence="6">
    <location>
        <position position="118"/>
    </location>
    <ligand>
        <name>ATP</name>
        <dbReference type="ChEBI" id="CHEBI:30616"/>
    </ligand>
</feature>
<dbReference type="Gene3D" id="3.30.200.20">
    <property type="entry name" value="Phosphorylase Kinase, domain 1"/>
    <property type="match status" value="1"/>
</dbReference>
<keyword evidence="5 6" id="KW-0067">ATP-binding</keyword>
<dbReference type="CDD" id="cd05580">
    <property type="entry name" value="STKc_PKA_like"/>
    <property type="match status" value="1"/>
</dbReference>
<dbReference type="InterPro" id="IPR008271">
    <property type="entry name" value="Ser/Thr_kinase_AS"/>
</dbReference>
<evidence type="ECO:0000259" key="10">
    <source>
        <dbReference type="PROSITE" id="PS50011"/>
    </source>
</evidence>
<dbReference type="PANTHER" id="PTHR24353">
    <property type="entry name" value="CYCLIC NUCLEOTIDE-DEPENDENT PROTEIN KINASE"/>
    <property type="match status" value="1"/>
</dbReference>
<proteinExistence type="inferred from homology"/>
<dbReference type="VEuPathDB" id="TriTrypDB:Tbg972.9.6590"/>
<dbReference type="OrthoDB" id="63267at2759"/>
<keyword evidence="2" id="KW-0808">Transferase</keyword>
<dbReference type="SMART" id="SM00133">
    <property type="entry name" value="S_TK_X"/>
    <property type="match status" value="1"/>
</dbReference>
<keyword evidence="9" id="KW-0812">Transmembrane</keyword>
<dbReference type="RefSeq" id="XP_011776849.1">
    <property type="nucleotide sequence ID" value="XM_011778547.1"/>
</dbReference>
<dbReference type="Pfam" id="PF00069">
    <property type="entry name" value="Pkinase"/>
    <property type="match status" value="1"/>
</dbReference>
<dbReference type="GeneID" id="23860696"/>
<dbReference type="KEGG" id="tbg:TbgDal_IX6590"/>
<protein>
    <submittedName>
        <fullName evidence="12">Protein kinase A catalytic subunit isoform 1</fullName>
    </submittedName>
</protein>
<dbReference type="InterPro" id="IPR011009">
    <property type="entry name" value="Kinase-like_dom_sf"/>
</dbReference>
<evidence type="ECO:0000256" key="8">
    <source>
        <dbReference type="SAM" id="MobiDB-lite"/>
    </source>
</evidence>
<evidence type="ECO:0000313" key="13">
    <source>
        <dbReference type="Proteomes" id="UP000002316"/>
    </source>
</evidence>
<accession>C9ZYT4</accession>
<dbReference type="PROSITE" id="PS51285">
    <property type="entry name" value="AGC_KINASE_CTER"/>
    <property type="match status" value="1"/>
</dbReference>
<dbReference type="Gene3D" id="1.10.510.10">
    <property type="entry name" value="Transferase(Phosphotransferase) domain 1"/>
    <property type="match status" value="1"/>
</dbReference>
<dbReference type="PANTHER" id="PTHR24353:SF67">
    <property type="entry name" value="PROTEIN KINASE A CATALYTIC SUBUNIT ISOFORM 2"/>
    <property type="match status" value="1"/>
</dbReference>
<dbReference type="PROSITE" id="PS50011">
    <property type="entry name" value="PROTEIN_KINASE_DOM"/>
    <property type="match status" value="1"/>
</dbReference>
<evidence type="ECO:0000256" key="5">
    <source>
        <dbReference type="ARBA" id="ARBA00022840"/>
    </source>
</evidence>
<name>C9ZYT4_TRYB9</name>
<keyword evidence="9" id="KW-1133">Transmembrane helix</keyword>
<evidence type="ECO:0000256" key="9">
    <source>
        <dbReference type="SAM" id="Phobius"/>
    </source>
</evidence>
<dbReference type="Proteomes" id="UP000002316">
    <property type="component" value="Chromosome 9"/>
</dbReference>
<evidence type="ECO:0000256" key="3">
    <source>
        <dbReference type="ARBA" id="ARBA00022741"/>
    </source>
</evidence>
<keyword evidence="1 7" id="KW-0723">Serine/threonine-protein kinase</keyword>
<dbReference type="InterPro" id="IPR000961">
    <property type="entry name" value="AGC-kinase_C"/>
</dbReference>
<feature type="region of interest" description="Disordered" evidence="8">
    <location>
        <begin position="369"/>
        <end position="398"/>
    </location>
</feature>
<evidence type="ECO:0000256" key="7">
    <source>
        <dbReference type="RuleBase" id="RU000304"/>
    </source>
</evidence>
<comment type="similarity">
    <text evidence="7">Belongs to the protein kinase superfamily.</text>
</comment>
<dbReference type="InterPro" id="IPR000719">
    <property type="entry name" value="Prot_kinase_dom"/>
</dbReference>
<sequence length="398" mass="45368">MHLITKKRPTRLGVKNVSGRPSLCLGLTCFSGILIDFSFSFLFAFFFCIIKVITRWVKATSRANMTTTPTGDGQLFTKPDTSGWKLSDFEMGDTLGTGSFGRVRIAKLKSRGEYYAIKCLKKREILKMKQVQHLNQEKQILMELSHPFIVNMMCSFQDENRVYFVLEFVVGGEVFTHLRSAGRFPNDVAKFYHAELVLAFEYLHSKDIIYRDLKPENLLLDGKGHVKVTDFGFAKKVTDRTYTLCGTPEYLAPEVIQSKGHGKAVDWWTMGVLLYEFIAGHPPFFDETPIRTYEKILAGRLKFPNWFDERARDLVKGLLQTDHTKRLGTLKDGVADVKNHPFFRGANWEKLYGRHYNAPIAVKVKSPGDTSNFESYPESGDKGSPPLTPSQQLEFRGF</sequence>
<evidence type="ECO:0000259" key="11">
    <source>
        <dbReference type="PROSITE" id="PS51285"/>
    </source>
</evidence>
<evidence type="ECO:0000256" key="4">
    <source>
        <dbReference type="ARBA" id="ARBA00022777"/>
    </source>
</evidence>
<organism evidence="12 13">
    <name type="scientific">Trypanosoma brucei gambiense (strain MHOM/CI/86/DAL972)</name>
    <dbReference type="NCBI Taxonomy" id="679716"/>
    <lineage>
        <taxon>Eukaryota</taxon>
        <taxon>Discoba</taxon>
        <taxon>Euglenozoa</taxon>
        <taxon>Kinetoplastea</taxon>
        <taxon>Metakinetoplastina</taxon>
        <taxon>Trypanosomatida</taxon>
        <taxon>Trypanosomatidae</taxon>
        <taxon>Trypanosoma</taxon>
    </lineage>
</organism>
<feature type="compositionally biased region" description="Polar residues" evidence="8">
    <location>
        <begin position="389"/>
        <end position="398"/>
    </location>
</feature>
<dbReference type="InterPro" id="IPR017441">
    <property type="entry name" value="Protein_kinase_ATP_BS"/>
</dbReference>